<dbReference type="PANTHER" id="PTHR34474">
    <property type="entry name" value="SIGNAL TRANSDUCTION PROTEIN TRAP"/>
    <property type="match status" value="1"/>
</dbReference>
<keyword evidence="3" id="KW-1185">Reference proteome</keyword>
<proteinExistence type="predicted"/>
<dbReference type="PANTHER" id="PTHR34474:SF1">
    <property type="entry name" value="HEME-DEGRADING MONOOXYGENASE HMOA"/>
    <property type="match status" value="1"/>
</dbReference>
<dbReference type="GeneID" id="87621752"/>
<accession>A0ABY9QFA2</accession>
<evidence type="ECO:0000313" key="3">
    <source>
        <dbReference type="Proteomes" id="UP001297580"/>
    </source>
</evidence>
<reference evidence="2 3" key="1">
    <citation type="submission" date="2023-08" db="EMBL/GenBank/DDBJ databases">
        <title>Complete genome sequence of Geobacillus thermodenitrificans K1041, a genetically tractable strain representative of the genus Geobacillus.</title>
        <authorList>
            <person name="Kani S."/>
            <person name="Suzuki H."/>
        </authorList>
    </citation>
    <scope>NUCLEOTIDE SEQUENCE [LARGE SCALE GENOMIC DNA]</scope>
    <source>
        <strain evidence="2 3">K1041</strain>
    </source>
</reference>
<dbReference type="Gene3D" id="3.30.70.100">
    <property type="match status" value="1"/>
</dbReference>
<sequence length="116" mass="13487">MFIQMRKITVAEGYADQVVERFSQPGIVEQQDGFVDMKILVKKRRRGDDEVILLVTWESEEHWKKWEKSDAHIASHKARRNESKPEFILNVEVSHYEVKAVKSAVASSVRGDERAF</sequence>
<feature type="domain" description="ABM" evidence="1">
    <location>
        <begin position="2"/>
        <end position="93"/>
    </location>
</feature>
<dbReference type="InterPro" id="IPR007138">
    <property type="entry name" value="ABM_dom"/>
</dbReference>
<dbReference type="InterPro" id="IPR050404">
    <property type="entry name" value="Heme-degrading_MO"/>
</dbReference>
<evidence type="ECO:0000259" key="1">
    <source>
        <dbReference type="PROSITE" id="PS51725"/>
    </source>
</evidence>
<keyword evidence="2" id="KW-0503">Monooxygenase</keyword>
<organism evidence="2 3">
    <name type="scientific">Geobacillus thermodenitrificans</name>
    <dbReference type="NCBI Taxonomy" id="33940"/>
    <lineage>
        <taxon>Bacteria</taxon>
        <taxon>Bacillati</taxon>
        <taxon>Bacillota</taxon>
        <taxon>Bacilli</taxon>
        <taxon>Bacillales</taxon>
        <taxon>Anoxybacillaceae</taxon>
        <taxon>Geobacillus</taxon>
    </lineage>
</organism>
<dbReference type="GO" id="GO:0004497">
    <property type="term" value="F:monooxygenase activity"/>
    <property type="evidence" value="ECO:0007669"/>
    <property type="project" value="UniProtKB-KW"/>
</dbReference>
<gene>
    <name evidence="2" type="ORF">HSX42_03945</name>
</gene>
<evidence type="ECO:0000313" key="2">
    <source>
        <dbReference type="EMBL" id="WMV76941.1"/>
    </source>
</evidence>
<dbReference type="PROSITE" id="PS51725">
    <property type="entry name" value="ABM"/>
    <property type="match status" value="1"/>
</dbReference>
<dbReference type="InterPro" id="IPR011008">
    <property type="entry name" value="Dimeric_a/b-barrel"/>
</dbReference>
<name>A0ABY9QFA2_GEOTD</name>
<keyword evidence="2" id="KW-0560">Oxidoreductase</keyword>
<dbReference type="EC" id="1.14.-.-" evidence="2"/>
<dbReference type="Proteomes" id="UP001297580">
    <property type="component" value="Chromosome"/>
</dbReference>
<dbReference type="SUPFAM" id="SSF54909">
    <property type="entry name" value="Dimeric alpha+beta barrel"/>
    <property type="match status" value="1"/>
</dbReference>
<dbReference type="EMBL" id="CP133461">
    <property type="protein sequence ID" value="WMV76941.1"/>
    <property type="molecule type" value="Genomic_DNA"/>
</dbReference>
<dbReference type="RefSeq" id="WP_029761421.1">
    <property type="nucleotide sequence ID" value="NZ_CP017690.1"/>
</dbReference>
<dbReference type="Pfam" id="PF03992">
    <property type="entry name" value="ABM"/>
    <property type="match status" value="1"/>
</dbReference>
<protein>
    <submittedName>
        <fullName evidence="2">Antibiotic biosynthesis monooxygenase</fullName>
        <ecNumber evidence="2">1.14.-.-</ecNumber>
    </submittedName>
</protein>